<dbReference type="Proteomes" id="UP001358417">
    <property type="component" value="Unassembled WGS sequence"/>
</dbReference>
<feature type="compositionally biased region" description="Polar residues" evidence="1">
    <location>
        <begin position="1"/>
        <end position="10"/>
    </location>
</feature>
<keyword evidence="3" id="KW-1185">Reference proteome</keyword>
<evidence type="ECO:0000256" key="1">
    <source>
        <dbReference type="SAM" id="MobiDB-lite"/>
    </source>
</evidence>
<feature type="compositionally biased region" description="Basic and acidic residues" evidence="1">
    <location>
        <begin position="24"/>
        <end position="33"/>
    </location>
</feature>
<protein>
    <submittedName>
        <fullName evidence="2">Uncharacterized protein</fullName>
    </submittedName>
</protein>
<organism evidence="2 3">
    <name type="scientific">Exophiala bonariae</name>
    <dbReference type="NCBI Taxonomy" id="1690606"/>
    <lineage>
        <taxon>Eukaryota</taxon>
        <taxon>Fungi</taxon>
        <taxon>Dikarya</taxon>
        <taxon>Ascomycota</taxon>
        <taxon>Pezizomycotina</taxon>
        <taxon>Eurotiomycetes</taxon>
        <taxon>Chaetothyriomycetidae</taxon>
        <taxon>Chaetothyriales</taxon>
        <taxon>Herpotrichiellaceae</taxon>
        <taxon>Exophiala</taxon>
    </lineage>
</organism>
<reference evidence="2 3" key="1">
    <citation type="submission" date="2023-08" db="EMBL/GenBank/DDBJ databases">
        <title>Black Yeasts Isolated from many extreme environments.</title>
        <authorList>
            <person name="Coleine C."/>
            <person name="Stajich J.E."/>
            <person name="Selbmann L."/>
        </authorList>
    </citation>
    <scope>NUCLEOTIDE SEQUENCE [LARGE SCALE GENOMIC DNA]</scope>
    <source>
        <strain evidence="2 3">CCFEE 5792</strain>
    </source>
</reference>
<feature type="region of interest" description="Disordered" evidence="1">
    <location>
        <begin position="1"/>
        <end position="43"/>
    </location>
</feature>
<gene>
    <name evidence="2" type="ORF">LTR84_003196</name>
</gene>
<dbReference type="GeneID" id="89971390"/>
<proteinExistence type="predicted"/>
<dbReference type="RefSeq" id="XP_064705771.1">
    <property type="nucleotide sequence ID" value="XM_064846791.1"/>
</dbReference>
<accession>A0AAV9NBV2</accession>
<sequence length="221" mass="24532">MTPSIPNTAVSDRFSNESCSTPESRAHFAKLPDPKSGYQPYDNKLPISSHSPQGRLSIQFELSGTKCSISGQNAFRLALSVENGTNLPLAFAVGRQPMLISEAYSRGPELIISQADDREIVATYRFEVCSVPEVPRIIKQSGLYDGEDFDHLRPGVTEPITVDLNSQSVLKEEFCDDLMEKLAVGRKYRISIRGSRWESGKTAPVRCQACRRGPDVFEVVY</sequence>
<dbReference type="AlphaFoldDB" id="A0AAV9NBV2"/>
<evidence type="ECO:0000313" key="3">
    <source>
        <dbReference type="Proteomes" id="UP001358417"/>
    </source>
</evidence>
<name>A0AAV9NBV2_9EURO</name>
<comment type="caution">
    <text evidence="2">The sequence shown here is derived from an EMBL/GenBank/DDBJ whole genome shotgun (WGS) entry which is preliminary data.</text>
</comment>
<evidence type="ECO:0000313" key="2">
    <source>
        <dbReference type="EMBL" id="KAK5051544.1"/>
    </source>
</evidence>
<dbReference type="EMBL" id="JAVRRD010000015">
    <property type="protein sequence ID" value="KAK5051544.1"/>
    <property type="molecule type" value="Genomic_DNA"/>
</dbReference>